<gene>
    <name evidence="12" type="ORF">g.35804</name>
</gene>
<dbReference type="GO" id="GO:0000228">
    <property type="term" value="C:nuclear chromosome"/>
    <property type="evidence" value="ECO:0007669"/>
    <property type="project" value="TreeGrafter"/>
</dbReference>
<dbReference type="InterPro" id="IPR013049">
    <property type="entry name" value="Spo11/TopoVI_A_N"/>
</dbReference>
<evidence type="ECO:0000256" key="3">
    <source>
        <dbReference type="ARBA" id="ARBA00006559"/>
    </source>
</evidence>
<proteinExistence type="inferred from homology"/>
<comment type="similarity">
    <text evidence="3">Belongs to the TOP6A family.</text>
</comment>
<dbReference type="Pfam" id="PF21180">
    <property type="entry name" value="TOP6A-Spo11_Toprim"/>
    <property type="match status" value="1"/>
</dbReference>
<dbReference type="GO" id="GO:0042138">
    <property type="term" value="P:meiotic DNA double-strand break formation"/>
    <property type="evidence" value="ECO:0007669"/>
    <property type="project" value="TreeGrafter"/>
</dbReference>
<dbReference type="InterPro" id="IPR034136">
    <property type="entry name" value="TOPRIM_Topo6A/Spo11"/>
</dbReference>
<dbReference type="GO" id="GO:0007131">
    <property type="term" value="P:reciprocal meiotic recombination"/>
    <property type="evidence" value="ECO:0007669"/>
    <property type="project" value="TreeGrafter"/>
</dbReference>
<feature type="domain" description="Topoisomerase 6 subunit A/Spo11 TOPRIM" evidence="11">
    <location>
        <begin position="181"/>
        <end position="331"/>
    </location>
</feature>
<evidence type="ECO:0000313" key="12">
    <source>
        <dbReference type="EMBL" id="JAT71079.1"/>
    </source>
</evidence>
<keyword evidence="7" id="KW-0799">Topoisomerase</keyword>
<dbReference type="InterPro" id="IPR002815">
    <property type="entry name" value="Spo11/TopoVI_A"/>
</dbReference>
<accession>A0A1D1ZVX4</accession>
<dbReference type="CDD" id="cd00223">
    <property type="entry name" value="TOPRIM_TopoIIB_SPO"/>
    <property type="match status" value="1"/>
</dbReference>
<evidence type="ECO:0000256" key="2">
    <source>
        <dbReference type="ARBA" id="ARBA00001946"/>
    </source>
</evidence>
<keyword evidence="5" id="KW-0479">Metal-binding</keyword>
<comment type="cofactor">
    <cofactor evidence="2">
        <name>Mg(2+)</name>
        <dbReference type="ChEBI" id="CHEBI:18420"/>
    </cofactor>
</comment>
<dbReference type="AlphaFoldDB" id="A0A1D1ZVX4"/>
<organism evidence="12">
    <name type="scientific">Auxenochlorella protothecoides</name>
    <name type="common">Green microalga</name>
    <name type="synonym">Chlorella protothecoides</name>
    <dbReference type="NCBI Taxonomy" id="3075"/>
    <lineage>
        <taxon>Eukaryota</taxon>
        <taxon>Viridiplantae</taxon>
        <taxon>Chlorophyta</taxon>
        <taxon>core chlorophytes</taxon>
        <taxon>Trebouxiophyceae</taxon>
        <taxon>Chlorellales</taxon>
        <taxon>Chlorellaceae</taxon>
        <taxon>Auxenochlorella</taxon>
    </lineage>
</organism>
<dbReference type="InterPro" id="IPR036388">
    <property type="entry name" value="WH-like_DNA-bd_sf"/>
</dbReference>
<keyword evidence="9" id="KW-0413">Isomerase</keyword>
<feature type="domain" description="Spo11/DNA topoisomerase VI subunit A N-terminal" evidence="10">
    <location>
        <begin position="70"/>
        <end position="132"/>
    </location>
</feature>
<dbReference type="EC" id="5.6.2.2" evidence="4"/>
<dbReference type="PANTHER" id="PTHR10848:SF0">
    <property type="entry name" value="MEIOTIC RECOMBINATION PROTEIN SPO11"/>
    <property type="match status" value="1"/>
</dbReference>
<evidence type="ECO:0000256" key="6">
    <source>
        <dbReference type="ARBA" id="ARBA00022842"/>
    </source>
</evidence>
<comment type="catalytic activity">
    <reaction evidence="1">
        <text>ATP-dependent breakage, passage and rejoining of double-stranded DNA.</text>
        <dbReference type="EC" id="5.6.2.2"/>
    </reaction>
</comment>
<evidence type="ECO:0000259" key="11">
    <source>
        <dbReference type="Pfam" id="PF21180"/>
    </source>
</evidence>
<keyword evidence="6" id="KW-0460">Magnesium</keyword>
<dbReference type="Gene3D" id="1.10.10.10">
    <property type="entry name" value="Winged helix-like DNA-binding domain superfamily/Winged helix DNA-binding domain"/>
    <property type="match status" value="1"/>
</dbReference>
<dbReference type="Pfam" id="PF04406">
    <property type="entry name" value="TP6A_N"/>
    <property type="match status" value="1"/>
</dbReference>
<evidence type="ECO:0000256" key="1">
    <source>
        <dbReference type="ARBA" id="ARBA00000185"/>
    </source>
</evidence>
<dbReference type="PANTHER" id="PTHR10848">
    <property type="entry name" value="MEIOTIC RECOMBINATION PROTEIN SPO11"/>
    <property type="match status" value="1"/>
</dbReference>
<evidence type="ECO:0000259" key="10">
    <source>
        <dbReference type="Pfam" id="PF04406"/>
    </source>
</evidence>
<name>A0A1D1ZVX4_AUXPR</name>
<dbReference type="GO" id="GO:0003677">
    <property type="term" value="F:DNA binding"/>
    <property type="evidence" value="ECO:0007669"/>
    <property type="project" value="UniProtKB-KW"/>
</dbReference>
<evidence type="ECO:0000256" key="7">
    <source>
        <dbReference type="ARBA" id="ARBA00023029"/>
    </source>
</evidence>
<dbReference type="GO" id="GO:0005524">
    <property type="term" value="F:ATP binding"/>
    <property type="evidence" value="ECO:0007669"/>
    <property type="project" value="InterPro"/>
</dbReference>
<evidence type="ECO:0000256" key="5">
    <source>
        <dbReference type="ARBA" id="ARBA00022723"/>
    </source>
</evidence>
<dbReference type="GO" id="GO:0000706">
    <property type="term" value="P:meiotic DNA double-strand break processing"/>
    <property type="evidence" value="ECO:0007669"/>
    <property type="project" value="TreeGrafter"/>
</dbReference>
<dbReference type="EMBL" id="GDKF01007543">
    <property type="protein sequence ID" value="JAT71079.1"/>
    <property type="molecule type" value="Transcribed_RNA"/>
</dbReference>
<dbReference type="InterPro" id="IPR036078">
    <property type="entry name" value="Spo11/TopoVI_A_sf"/>
</dbReference>
<evidence type="ECO:0000256" key="9">
    <source>
        <dbReference type="ARBA" id="ARBA00023235"/>
    </source>
</evidence>
<dbReference type="GO" id="GO:0046872">
    <property type="term" value="F:metal ion binding"/>
    <property type="evidence" value="ECO:0007669"/>
    <property type="project" value="UniProtKB-KW"/>
</dbReference>
<sequence length="347" mass="38146">MDTVAEMNVHGCTLDLHVDAAEVVQRVNGLLRWILEKIASHELPDINVHTSSKTLTRRSLIGSHPESAEHFARIFAVLRECKAALVQGVPVNQREVYYRLKAQELVRCQRDVSCSLLDCVSLLNVPRNALGVLSSGKGLVSGSITLHTRGREVDCTQEAFALPGDVEGLQRFVLQSAGAAFVLVIEKETVFQALTRAQLWEECPCILVTARGMPDLATRAFLSHVSKSFPRLPLFGLVDWNPDGLAILSLYRFGSAAMALESPRFTLPGLRWAGVHASWLQTDRQHMQALTQRDLRVAQGLRERLRGPAPHWAAELDAMLAAGRKADIEALPGALAPTLLEALRCAM</sequence>
<reference evidence="12" key="1">
    <citation type="submission" date="2015-08" db="EMBL/GenBank/DDBJ databases">
        <authorList>
            <person name="Babu N.S."/>
            <person name="Beckwith C.J."/>
            <person name="Beseler K.G."/>
            <person name="Brison A."/>
            <person name="Carone J.V."/>
            <person name="Caskin T.P."/>
            <person name="Diamond M."/>
            <person name="Durham M.E."/>
            <person name="Foxe J.M."/>
            <person name="Go M."/>
            <person name="Henderson B.A."/>
            <person name="Jones I.B."/>
            <person name="McGettigan J.A."/>
            <person name="Micheletti S.J."/>
            <person name="Nasrallah M.E."/>
            <person name="Ortiz D."/>
            <person name="Piller C.R."/>
            <person name="Privatt S.R."/>
            <person name="Schneider S.L."/>
            <person name="Sharp S."/>
            <person name="Smith T.C."/>
            <person name="Stanton J.D."/>
            <person name="Ullery H.E."/>
            <person name="Wilson R.J."/>
            <person name="Serrano M.G."/>
            <person name="Buck G."/>
            <person name="Lee V."/>
            <person name="Wang Y."/>
            <person name="Carvalho R."/>
            <person name="Voegtly L."/>
            <person name="Shi R."/>
            <person name="Duckworth R."/>
            <person name="Johnson A."/>
            <person name="Loviza R."/>
            <person name="Walstead R."/>
            <person name="Shah Z."/>
            <person name="Kiflezghi M."/>
            <person name="Wade K."/>
            <person name="Ball S.L."/>
            <person name="Bradley K.W."/>
            <person name="Asai D.J."/>
            <person name="Bowman C.A."/>
            <person name="Russell D.A."/>
            <person name="Pope W.H."/>
            <person name="Jacobs-Sera D."/>
            <person name="Hendrix R.W."/>
            <person name="Hatfull G.F."/>
        </authorList>
    </citation>
    <scope>NUCLEOTIDE SEQUENCE</scope>
</reference>
<protein>
    <recommendedName>
        <fullName evidence="4">DNA topoisomerase (ATP-hydrolyzing)</fullName>
        <ecNumber evidence="4">5.6.2.2</ecNumber>
    </recommendedName>
</protein>
<dbReference type="GO" id="GO:0003918">
    <property type="term" value="F:DNA topoisomerase type II (double strand cut, ATP-hydrolyzing) activity"/>
    <property type="evidence" value="ECO:0007669"/>
    <property type="project" value="UniProtKB-EC"/>
</dbReference>
<evidence type="ECO:0000256" key="4">
    <source>
        <dbReference type="ARBA" id="ARBA00012895"/>
    </source>
</evidence>
<evidence type="ECO:0000256" key="8">
    <source>
        <dbReference type="ARBA" id="ARBA00023125"/>
    </source>
</evidence>
<dbReference type="Gene3D" id="3.40.1360.10">
    <property type="match status" value="1"/>
</dbReference>
<dbReference type="PRINTS" id="PR01550">
    <property type="entry name" value="TOP6AFAMILY"/>
</dbReference>
<keyword evidence="8" id="KW-0238">DNA-binding</keyword>
<dbReference type="SUPFAM" id="SSF56726">
    <property type="entry name" value="DNA topoisomerase IV, alpha subunit"/>
    <property type="match status" value="1"/>
</dbReference>